<dbReference type="Gene3D" id="1.10.3990.20">
    <property type="entry name" value="protein bp1543"/>
    <property type="match status" value="1"/>
</dbReference>
<feature type="domain" description="Ribbon-helix-helix" evidence="1">
    <location>
        <begin position="13"/>
        <end position="74"/>
    </location>
</feature>
<dbReference type="STRING" id="1082479.SAMN05216241_10589"/>
<evidence type="ECO:0000259" key="1">
    <source>
        <dbReference type="Pfam" id="PF13467"/>
    </source>
</evidence>
<dbReference type="OrthoDB" id="8479603at2"/>
<sequence>MADGRDALSSALVSRNVTVNGRRTSLRLEPELWESLEEIARREGVTVSDIVAGVDAQRAVGGLTSAVRTFVLGYFRSAATERGHANAGHGLLFRLGMPPRAPA</sequence>
<proteinExistence type="predicted"/>
<gene>
    <name evidence="2" type="ORF">SAMN05216241_10589</name>
</gene>
<dbReference type="Proteomes" id="UP000199415">
    <property type="component" value="Unassembled WGS sequence"/>
</dbReference>
<dbReference type="InterPro" id="IPR027373">
    <property type="entry name" value="RHH_dom"/>
</dbReference>
<name>A0A1G7RDJ5_9PROT</name>
<dbReference type="InterPro" id="IPR038268">
    <property type="entry name" value="RHH_sf"/>
</dbReference>
<organism evidence="2 3">
    <name type="scientific">Limimonas halophila</name>
    <dbReference type="NCBI Taxonomy" id="1082479"/>
    <lineage>
        <taxon>Bacteria</taxon>
        <taxon>Pseudomonadati</taxon>
        <taxon>Pseudomonadota</taxon>
        <taxon>Alphaproteobacteria</taxon>
        <taxon>Rhodospirillales</taxon>
        <taxon>Rhodovibrionaceae</taxon>
        <taxon>Limimonas</taxon>
    </lineage>
</organism>
<keyword evidence="2" id="KW-0238">DNA-binding</keyword>
<accession>A0A1G7RDJ5</accession>
<dbReference type="GO" id="GO:0003677">
    <property type="term" value="F:DNA binding"/>
    <property type="evidence" value="ECO:0007669"/>
    <property type="project" value="UniProtKB-KW"/>
</dbReference>
<protein>
    <submittedName>
        <fullName evidence="2">Predicted DNA-binding protein, contains Ribbon-helix-helix (RHH) domain</fullName>
    </submittedName>
</protein>
<evidence type="ECO:0000313" key="2">
    <source>
        <dbReference type="EMBL" id="SDG08724.1"/>
    </source>
</evidence>
<dbReference type="Pfam" id="PF13467">
    <property type="entry name" value="RHH_4"/>
    <property type="match status" value="1"/>
</dbReference>
<reference evidence="2 3" key="1">
    <citation type="submission" date="2016-10" db="EMBL/GenBank/DDBJ databases">
        <authorList>
            <person name="de Groot N.N."/>
        </authorList>
    </citation>
    <scope>NUCLEOTIDE SEQUENCE [LARGE SCALE GENOMIC DNA]</scope>
    <source>
        <strain evidence="2 3">DSM 25584</strain>
    </source>
</reference>
<keyword evidence="3" id="KW-1185">Reference proteome</keyword>
<dbReference type="EMBL" id="FNCE01000005">
    <property type="protein sequence ID" value="SDG08724.1"/>
    <property type="molecule type" value="Genomic_DNA"/>
</dbReference>
<dbReference type="AlphaFoldDB" id="A0A1G7RDJ5"/>
<evidence type="ECO:0000313" key="3">
    <source>
        <dbReference type="Proteomes" id="UP000199415"/>
    </source>
</evidence>